<keyword evidence="2" id="KW-1185">Reference proteome</keyword>
<proteinExistence type="predicted"/>
<dbReference type="KEGG" id="git:C6V83_06445"/>
<reference evidence="1 2" key="1">
    <citation type="submission" date="2018-03" db="EMBL/GenBank/DDBJ databases">
        <title>Characteristics and genome of n-alkane degrading marine bacteria Gordonia iterans isolated from crude oil contaminated in Tae-an, South Korea.</title>
        <authorList>
            <person name="Lee S.-S."/>
            <person name="Kim H."/>
        </authorList>
    </citation>
    <scope>NUCLEOTIDE SEQUENCE [LARGE SCALE GENOMIC DNA]</scope>
    <source>
        <strain evidence="1 2">Co17</strain>
    </source>
</reference>
<dbReference type="Proteomes" id="UP000239814">
    <property type="component" value="Chromosome"/>
</dbReference>
<sequence>MNDGLRLDAAALELLVNRQNAVAAALEGSAHRLAAGHDWARTPTQREAAAALRGRLELIAQRLTACGAGVDELAARVGAHMAAVAEADRTAVGGVDRTVPR</sequence>
<organism evidence="1 2">
    <name type="scientific">Gordonia iterans</name>
    <dbReference type="NCBI Taxonomy" id="1004901"/>
    <lineage>
        <taxon>Bacteria</taxon>
        <taxon>Bacillati</taxon>
        <taxon>Actinomycetota</taxon>
        <taxon>Actinomycetes</taxon>
        <taxon>Mycobacteriales</taxon>
        <taxon>Gordoniaceae</taxon>
        <taxon>Gordonia</taxon>
    </lineage>
</organism>
<gene>
    <name evidence="1" type="ORF">C6V83_06445</name>
</gene>
<evidence type="ECO:0000313" key="1">
    <source>
        <dbReference type="EMBL" id="AVL99963.1"/>
    </source>
</evidence>
<name>A0A2S0KE87_9ACTN</name>
<evidence type="ECO:0000313" key="2">
    <source>
        <dbReference type="Proteomes" id="UP000239814"/>
    </source>
</evidence>
<accession>A0A2S0KE87</accession>
<protein>
    <submittedName>
        <fullName evidence="1">Uncharacterized protein</fullName>
    </submittedName>
</protein>
<dbReference type="AlphaFoldDB" id="A0A2S0KE87"/>
<dbReference type="RefSeq" id="WP_105941695.1">
    <property type="nucleotide sequence ID" value="NZ_CP027433.1"/>
</dbReference>
<dbReference type="EMBL" id="CP027433">
    <property type="protein sequence ID" value="AVL99963.1"/>
    <property type="molecule type" value="Genomic_DNA"/>
</dbReference>